<evidence type="ECO:0000313" key="3">
    <source>
        <dbReference type="Proteomes" id="UP000509626"/>
    </source>
</evidence>
<accession>A0A7D5QBE9</accession>
<proteinExistence type="predicted"/>
<keyword evidence="3" id="KW-1185">Reference proteome</keyword>
<dbReference type="AlphaFoldDB" id="A0A7D5QBE9"/>
<evidence type="ECO:0000256" key="1">
    <source>
        <dbReference type="SAM" id="MobiDB-lite"/>
    </source>
</evidence>
<name>A0A7D5QBE9_9EURY</name>
<dbReference type="EMBL" id="CP058579">
    <property type="protein sequence ID" value="QLG63097.1"/>
    <property type="molecule type" value="Genomic_DNA"/>
</dbReference>
<reference evidence="2 3" key="1">
    <citation type="submission" date="2020-06" db="EMBL/GenBank/DDBJ databases">
        <title>NJ-3-1, isolated from saline soil.</title>
        <authorList>
            <person name="Cui H.L."/>
            <person name="Shi X."/>
        </authorList>
    </citation>
    <scope>NUCLEOTIDE SEQUENCE [LARGE SCALE GENOMIC DNA]</scope>
    <source>
        <strain evidence="2 3">NJ-3-1</strain>
    </source>
</reference>
<dbReference type="Proteomes" id="UP000509626">
    <property type="component" value="Chromosome"/>
</dbReference>
<evidence type="ECO:0000313" key="2">
    <source>
        <dbReference type="EMBL" id="QLG63097.1"/>
    </source>
</evidence>
<protein>
    <submittedName>
        <fullName evidence="2">Uncharacterized protein</fullName>
    </submittedName>
</protein>
<dbReference type="OrthoDB" id="212263at2157"/>
<gene>
    <name evidence="2" type="ORF">HUG12_15705</name>
</gene>
<feature type="region of interest" description="Disordered" evidence="1">
    <location>
        <begin position="1"/>
        <end position="21"/>
    </location>
</feature>
<organism evidence="2 3">
    <name type="scientific">Halorarum salinum</name>
    <dbReference type="NCBI Taxonomy" id="2743089"/>
    <lineage>
        <taxon>Archaea</taxon>
        <taxon>Methanobacteriati</taxon>
        <taxon>Methanobacteriota</taxon>
        <taxon>Stenosarchaea group</taxon>
        <taxon>Halobacteria</taxon>
        <taxon>Halobacteriales</taxon>
        <taxon>Haloferacaceae</taxon>
        <taxon>Halorarum</taxon>
    </lineage>
</organism>
<dbReference type="RefSeq" id="WP_179269682.1">
    <property type="nucleotide sequence ID" value="NZ_CP058579.1"/>
</dbReference>
<sequence length="178" mass="20360">MKGIHRYSPTTGAELGRDRHYPGTIPLRESLEGDGELTNGELVSRDPTAILEYFKRCHRKHYDADQDLYLAAWEGITALRAGDDEEESDPWDCWLWYALAERLDRRGHDVEWMCAHVDPRCPHCSSSTKLEPSATGYPNVRCASHCRRYNDVTIAIVERVLDLYNATFDEGISRVGLF</sequence>
<dbReference type="GeneID" id="56038934"/>
<dbReference type="KEGG" id="halu:HUG12_15705"/>